<proteinExistence type="predicted"/>
<protein>
    <recommendedName>
        <fullName evidence="3">Cupin 2 conserved barrel domain-containing protein</fullName>
    </recommendedName>
</protein>
<dbReference type="InterPro" id="IPR011051">
    <property type="entry name" value="RmlC_Cupin_sf"/>
</dbReference>
<evidence type="ECO:0008006" key="3">
    <source>
        <dbReference type="Google" id="ProtNLM"/>
    </source>
</evidence>
<dbReference type="AlphaFoldDB" id="A0A427XZ02"/>
<evidence type="ECO:0000313" key="1">
    <source>
        <dbReference type="EMBL" id="RSH84079.1"/>
    </source>
</evidence>
<dbReference type="SUPFAM" id="SSF51182">
    <property type="entry name" value="RmlC-like cupins"/>
    <property type="match status" value="1"/>
</dbReference>
<dbReference type="InterPro" id="IPR014710">
    <property type="entry name" value="RmlC-like_jellyroll"/>
</dbReference>
<name>A0A427XZ02_9TREE</name>
<dbReference type="OrthoDB" id="5840532at2759"/>
<dbReference type="STRING" id="1890683.A0A427XZ02"/>
<organism evidence="1 2">
    <name type="scientific">Saitozyma podzolica</name>
    <dbReference type="NCBI Taxonomy" id="1890683"/>
    <lineage>
        <taxon>Eukaryota</taxon>
        <taxon>Fungi</taxon>
        <taxon>Dikarya</taxon>
        <taxon>Basidiomycota</taxon>
        <taxon>Agaricomycotina</taxon>
        <taxon>Tremellomycetes</taxon>
        <taxon>Tremellales</taxon>
        <taxon>Trimorphomycetaceae</taxon>
        <taxon>Saitozyma</taxon>
    </lineage>
</organism>
<dbReference type="PANTHER" id="PTHR36156">
    <property type="entry name" value="SLR2101 PROTEIN"/>
    <property type="match status" value="1"/>
</dbReference>
<dbReference type="Gene3D" id="2.60.120.10">
    <property type="entry name" value="Jelly Rolls"/>
    <property type="match status" value="1"/>
</dbReference>
<dbReference type="EMBL" id="RSCD01000022">
    <property type="protein sequence ID" value="RSH84079.1"/>
    <property type="molecule type" value="Genomic_DNA"/>
</dbReference>
<keyword evidence="2" id="KW-1185">Reference proteome</keyword>
<accession>A0A427XZ02</accession>
<gene>
    <name evidence="1" type="ORF">EHS25_005324</name>
</gene>
<sequence>MFVQSDFPGEPAKTAEYSEEQIKQTQGFYHPQGVAASFFDFAPNPKGLTHYTDTFDYLVLLNGNLTLETTEGKTYDIGPGDLVVNAGNIRTWHNRTDQWARAFGVLVPANEAKVDGQNLAQKYGTWNPAHRH</sequence>
<comment type="caution">
    <text evidence="1">The sequence shown here is derived from an EMBL/GenBank/DDBJ whole genome shotgun (WGS) entry which is preliminary data.</text>
</comment>
<evidence type="ECO:0000313" key="2">
    <source>
        <dbReference type="Proteomes" id="UP000279259"/>
    </source>
</evidence>
<dbReference type="Proteomes" id="UP000279259">
    <property type="component" value="Unassembled WGS sequence"/>
</dbReference>
<reference evidence="1 2" key="1">
    <citation type="submission" date="2018-11" db="EMBL/GenBank/DDBJ databases">
        <title>Genome sequence of Saitozyma podzolica DSM 27192.</title>
        <authorList>
            <person name="Aliyu H."/>
            <person name="Gorte O."/>
            <person name="Ochsenreither K."/>
        </authorList>
    </citation>
    <scope>NUCLEOTIDE SEQUENCE [LARGE SCALE GENOMIC DNA]</scope>
    <source>
        <strain evidence="1 2">DSM 27192</strain>
    </source>
</reference>
<dbReference type="PANTHER" id="PTHR36156:SF2">
    <property type="entry name" value="CUPIN TYPE-2 DOMAIN-CONTAINING PROTEIN"/>
    <property type="match status" value="1"/>
</dbReference>
<dbReference type="InterPro" id="IPR047142">
    <property type="entry name" value="OryJ/VirC-like"/>
</dbReference>